<dbReference type="GO" id="GO:0005524">
    <property type="term" value="F:ATP binding"/>
    <property type="evidence" value="ECO:0007669"/>
    <property type="project" value="UniProtKB-KW"/>
</dbReference>
<dbReference type="Pfam" id="PF00005">
    <property type="entry name" value="ABC_tran"/>
    <property type="match status" value="1"/>
</dbReference>
<dbReference type="InterPro" id="IPR027417">
    <property type="entry name" value="P-loop_NTPase"/>
</dbReference>
<dbReference type="FunFam" id="3.40.50.300:FF:000134">
    <property type="entry name" value="Iron-enterobactin ABC transporter ATP-binding protein"/>
    <property type="match status" value="1"/>
</dbReference>
<dbReference type="InterPro" id="IPR017871">
    <property type="entry name" value="ABC_transporter-like_CS"/>
</dbReference>
<evidence type="ECO:0000313" key="7">
    <source>
        <dbReference type="Proteomes" id="UP000070456"/>
    </source>
</evidence>
<dbReference type="STRING" id="520762.AN619_10920"/>
<proteinExistence type="inferred from homology"/>
<evidence type="ECO:0000256" key="1">
    <source>
        <dbReference type="ARBA" id="ARBA00005417"/>
    </source>
</evidence>
<dbReference type="GO" id="GO:0016887">
    <property type="term" value="F:ATP hydrolysis activity"/>
    <property type="evidence" value="ECO:0007669"/>
    <property type="project" value="InterPro"/>
</dbReference>
<evidence type="ECO:0000256" key="4">
    <source>
        <dbReference type="ARBA" id="ARBA00022840"/>
    </source>
</evidence>
<keyword evidence="4 6" id="KW-0067">ATP-binding</keyword>
<dbReference type="Gene3D" id="3.40.50.300">
    <property type="entry name" value="P-loop containing nucleotide triphosphate hydrolases"/>
    <property type="match status" value="1"/>
</dbReference>
<dbReference type="CDD" id="cd03235">
    <property type="entry name" value="ABC_Metallic_Cations"/>
    <property type="match status" value="1"/>
</dbReference>
<keyword evidence="6" id="KW-0378">Hydrolase</keyword>
<evidence type="ECO:0000256" key="3">
    <source>
        <dbReference type="ARBA" id="ARBA00022741"/>
    </source>
</evidence>
<evidence type="ECO:0000313" key="6">
    <source>
        <dbReference type="EMBL" id="KXG76135.1"/>
    </source>
</evidence>
<dbReference type="PATRIC" id="fig|520762.4.peg.1217"/>
<keyword evidence="2" id="KW-0813">Transport</keyword>
<dbReference type="PANTHER" id="PTHR42734">
    <property type="entry name" value="METAL TRANSPORT SYSTEM ATP-BINDING PROTEIN TM_0124-RELATED"/>
    <property type="match status" value="1"/>
</dbReference>
<keyword evidence="7" id="KW-1185">Reference proteome</keyword>
<dbReference type="PROSITE" id="PS00211">
    <property type="entry name" value="ABC_TRANSPORTER_1"/>
    <property type="match status" value="1"/>
</dbReference>
<accession>A0A140L6G0</accession>
<dbReference type="InterPro" id="IPR003593">
    <property type="entry name" value="AAA+_ATPase"/>
</dbReference>
<dbReference type="AlphaFoldDB" id="A0A140L6G0"/>
<dbReference type="PANTHER" id="PTHR42734:SF17">
    <property type="entry name" value="METAL TRANSPORT SYSTEM ATP-BINDING PROTEIN TM_0124-RELATED"/>
    <property type="match status" value="1"/>
</dbReference>
<keyword evidence="3" id="KW-0547">Nucleotide-binding</keyword>
<feature type="domain" description="ABC transporter" evidence="5">
    <location>
        <begin position="5"/>
        <end position="241"/>
    </location>
</feature>
<evidence type="ECO:0000259" key="5">
    <source>
        <dbReference type="PROSITE" id="PS50893"/>
    </source>
</evidence>
<gene>
    <name evidence="6" type="primary">znuC</name>
    <name evidence="6" type="ORF">AN619_10920</name>
</gene>
<comment type="similarity">
    <text evidence="1">Belongs to the ABC transporter superfamily.</text>
</comment>
<name>A0A140L6G0_9FIRM</name>
<protein>
    <submittedName>
        <fullName evidence="6">High-affinity zinc uptake system ATP-binding protein ZnuC</fullName>
        <ecNumber evidence="6">3.6.3.-</ecNumber>
    </submittedName>
</protein>
<comment type="caution">
    <text evidence="6">The sequence shown here is derived from an EMBL/GenBank/DDBJ whole genome shotgun (WGS) entry which is preliminary data.</text>
</comment>
<dbReference type="SUPFAM" id="SSF52540">
    <property type="entry name" value="P-loop containing nucleoside triphosphate hydrolases"/>
    <property type="match status" value="1"/>
</dbReference>
<organism evidence="6 7">
    <name type="scientific">Thermotalea metallivorans</name>
    <dbReference type="NCBI Taxonomy" id="520762"/>
    <lineage>
        <taxon>Bacteria</taxon>
        <taxon>Bacillati</taxon>
        <taxon>Bacillota</taxon>
        <taxon>Clostridia</taxon>
        <taxon>Peptostreptococcales</taxon>
        <taxon>Thermotaleaceae</taxon>
        <taxon>Thermotalea</taxon>
    </lineage>
</organism>
<dbReference type="Proteomes" id="UP000070456">
    <property type="component" value="Unassembled WGS sequence"/>
</dbReference>
<dbReference type="RefSeq" id="WP_068555537.1">
    <property type="nucleotide sequence ID" value="NZ_LOEE01000028.1"/>
</dbReference>
<dbReference type="InterPro" id="IPR003439">
    <property type="entry name" value="ABC_transporter-like_ATP-bd"/>
</dbReference>
<dbReference type="EMBL" id="LOEE01000028">
    <property type="protein sequence ID" value="KXG76135.1"/>
    <property type="molecule type" value="Genomic_DNA"/>
</dbReference>
<reference evidence="6 7" key="1">
    <citation type="submission" date="2015-12" db="EMBL/GenBank/DDBJ databases">
        <title>Draft genome sequence of the thermoanaerobe Thermotalea metallivorans, an isolate from the runoff channel of the Great Artesian Basin, Australia.</title>
        <authorList>
            <person name="Patel B.K."/>
        </authorList>
    </citation>
    <scope>NUCLEOTIDE SEQUENCE [LARGE SCALE GENOMIC DNA]</scope>
    <source>
        <strain evidence="6 7">B2-1</strain>
    </source>
</reference>
<dbReference type="PROSITE" id="PS50893">
    <property type="entry name" value="ABC_TRANSPORTER_2"/>
    <property type="match status" value="1"/>
</dbReference>
<dbReference type="EC" id="3.6.3.-" evidence="6"/>
<dbReference type="InterPro" id="IPR050153">
    <property type="entry name" value="Metal_Ion_Import_ABC"/>
</dbReference>
<dbReference type="OrthoDB" id="9806726at2"/>
<sequence length="251" mass="28323">MEKVISLKDVSFGYDQNLVLENIHLDVFQGDYLGIVGPNGSAKSTLLKLMLGILKPQRGTIQIFGQDIEKFRDWGKIGYVAQKATSFNVGFPATVEEVVGGNLYTSIGLCRGIKRIHRDKIHKALEFVGMEDYCNRLIGNLSGGQQQKVFIARALVSSPQIIFLDEPTVGIDLKSQEEFYRLLEKLHKEMQITILMVSHDIGVITEKVTRVACMGDKRLITHQSCCNIPFSEVMAQFYGEKMKLMLHHHQH</sequence>
<dbReference type="SMART" id="SM00382">
    <property type="entry name" value="AAA"/>
    <property type="match status" value="1"/>
</dbReference>
<evidence type="ECO:0000256" key="2">
    <source>
        <dbReference type="ARBA" id="ARBA00022448"/>
    </source>
</evidence>